<evidence type="ECO:0000313" key="1">
    <source>
        <dbReference type="EMBL" id="JAH18082.1"/>
    </source>
</evidence>
<sequence length="53" mass="6364">MYNVRCVILPCNVLRHFTFSTMSDILHLVYNRFIRSANNYHLSKWLPLVPVRN</sequence>
<organism evidence="1">
    <name type="scientific">Anguilla anguilla</name>
    <name type="common">European freshwater eel</name>
    <name type="synonym">Muraena anguilla</name>
    <dbReference type="NCBI Taxonomy" id="7936"/>
    <lineage>
        <taxon>Eukaryota</taxon>
        <taxon>Metazoa</taxon>
        <taxon>Chordata</taxon>
        <taxon>Craniata</taxon>
        <taxon>Vertebrata</taxon>
        <taxon>Euteleostomi</taxon>
        <taxon>Actinopterygii</taxon>
        <taxon>Neopterygii</taxon>
        <taxon>Teleostei</taxon>
        <taxon>Anguilliformes</taxon>
        <taxon>Anguillidae</taxon>
        <taxon>Anguilla</taxon>
    </lineage>
</organism>
<dbReference type="EMBL" id="GBXM01090495">
    <property type="protein sequence ID" value="JAH18082.1"/>
    <property type="molecule type" value="Transcribed_RNA"/>
</dbReference>
<proteinExistence type="predicted"/>
<protein>
    <submittedName>
        <fullName evidence="1">Uncharacterized protein</fullName>
    </submittedName>
</protein>
<reference evidence="1" key="2">
    <citation type="journal article" date="2015" name="Fish Shellfish Immunol.">
        <title>Early steps in the European eel (Anguilla anguilla)-Vibrio vulnificus interaction in the gills: Role of the RtxA13 toxin.</title>
        <authorList>
            <person name="Callol A."/>
            <person name="Pajuelo D."/>
            <person name="Ebbesson L."/>
            <person name="Teles M."/>
            <person name="MacKenzie S."/>
            <person name="Amaro C."/>
        </authorList>
    </citation>
    <scope>NUCLEOTIDE SEQUENCE</scope>
</reference>
<dbReference type="AlphaFoldDB" id="A0A0E9QNN0"/>
<reference evidence="1" key="1">
    <citation type="submission" date="2014-11" db="EMBL/GenBank/DDBJ databases">
        <authorList>
            <person name="Amaro Gonzalez C."/>
        </authorList>
    </citation>
    <scope>NUCLEOTIDE SEQUENCE</scope>
</reference>
<accession>A0A0E9QNN0</accession>
<name>A0A0E9QNN0_ANGAN</name>